<proteinExistence type="predicted"/>
<geneLocation type="plasmid" evidence="1 2">
    <name>lp27</name>
</geneLocation>
<keyword evidence="2" id="KW-1185">Reference proteome</keyword>
<name>A0A386PPN5_9SPIR</name>
<organism evidence="1 2">
    <name type="scientific">Borrelia turcica IST7</name>
    <dbReference type="NCBI Taxonomy" id="1104446"/>
    <lineage>
        <taxon>Bacteria</taxon>
        <taxon>Pseudomonadati</taxon>
        <taxon>Spirochaetota</taxon>
        <taxon>Spirochaetia</taxon>
        <taxon>Spirochaetales</taxon>
        <taxon>Borreliaceae</taxon>
        <taxon>Borrelia</taxon>
    </lineage>
</organism>
<gene>
    <name evidence="1" type="ORF">DB313_06205</name>
</gene>
<dbReference type="Proteomes" id="UP000275571">
    <property type="component" value="Plasmid lp27"/>
</dbReference>
<accession>A0A386PPN5</accession>
<evidence type="ECO:0008006" key="3">
    <source>
        <dbReference type="Google" id="ProtNLM"/>
    </source>
</evidence>
<protein>
    <recommendedName>
        <fullName evidence="3">DUF2634 domain-containing protein</fullName>
    </recommendedName>
</protein>
<dbReference type="OrthoDB" id="350595at2"/>
<evidence type="ECO:0000313" key="2">
    <source>
        <dbReference type="Proteomes" id="UP000275571"/>
    </source>
</evidence>
<dbReference type="EMBL" id="CP028891">
    <property type="protein sequence ID" value="AYE37092.1"/>
    <property type="molecule type" value="Genomic_DNA"/>
</dbReference>
<sequence>MDLKIDGNFDLVFGSDLHLVDGVAEQKQKLAIFLKTIKGSLLYAPNYGFDYSLCLRACKLNRLDFIKSYFLSIAQELKLDLINVKATLIEKEGGIRVFFYFIGDNMSMDFAI</sequence>
<evidence type="ECO:0000313" key="1">
    <source>
        <dbReference type="EMBL" id="AYE37092.1"/>
    </source>
</evidence>
<reference evidence="1 2" key="1">
    <citation type="journal article" date="2018" name="Infect. Genet. Evol.">
        <title>Genome-wide analysis of Borrelia turcica and 'Candidatus Borrelia tachyglossi' shows relapsing fever-like genomes with unique genomic links to Lyme disease Borrelia.</title>
        <authorList>
            <person name="Gofton A.W."/>
            <person name="Margos G."/>
            <person name="Fingerle V."/>
            <person name="Hepner S."/>
            <person name="Loh S.M."/>
            <person name="Ryan U."/>
            <person name="Irwin P."/>
            <person name="Oskam C.L."/>
        </authorList>
    </citation>
    <scope>NUCLEOTIDE SEQUENCE [LARGE SCALE GENOMIC DNA]</scope>
    <source>
        <strain evidence="1 2">IST7</strain>
        <plasmid evidence="1">lp27</plasmid>
    </source>
</reference>
<dbReference type="SUPFAM" id="SSF160719">
    <property type="entry name" value="gpW/gp25-like"/>
    <property type="match status" value="1"/>
</dbReference>
<keyword evidence="1" id="KW-0614">Plasmid</keyword>
<dbReference type="RefSeq" id="WP_120105012.1">
    <property type="nucleotide sequence ID" value="NZ_CP028891.1"/>
</dbReference>
<dbReference type="AlphaFoldDB" id="A0A386PPN5"/>
<dbReference type="KEGG" id="btur:DB313_06205"/>